<sequence>MSPLLQLLLLFSCFLSASSLTFRCTTRGTCQGMIGYISPNTTTLSSIRDLFGLESVYSLLAANSWPTKDTNRPITAGSTVRIPFPCSCSNGTGISVRTPLYTVKQGDGLDYIARTIFREFVTYQEIAAVNKLSDPNLIVVGQELWIPLPCSCDDVDAAMVVHYGHVVANGSSVGQIAGEFGTTVATLMGLNNETLSDPNNLQAGQILDVPIKACSSSIVSSLLVPNGSYALTANNCVQCSCNSKDLKLQCKRAQGVSVSNWTQCPSTQCTGNLSLGESKTSTCLRTTCDYAGFNEKRILTVLTNQSTCPTPAPSPAPASSAAPAPATEPPAPSPAPANSAAPTPAPTIEPPAPTPAPANSDAPAPAPAIEPPAPAPANSDAPAPAPAIEPPAPAPTNSDAPAPATEPPAPAPTNSDAPAPATEPPAPAPPNSDAPAPAPANSDAPTPPAPANSDTPTPPAPANSAAWHRRNGRTWSGLLSFVFGLLCLIFP</sequence>
<proteinExistence type="predicted"/>
<reference evidence="1 2" key="1">
    <citation type="journal article" date="2022" name="Hortic Res">
        <title>A haplotype resolved chromosomal level avocado genome allows analysis of novel avocado genes.</title>
        <authorList>
            <person name="Nath O."/>
            <person name="Fletcher S.J."/>
            <person name="Hayward A."/>
            <person name="Shaw L.M."/>
            <person name="Masouleh A.K."/>
            <person name="Furtado A."/>
            <person name="Henry R.J."/>
            <person name="Mitter N."/>
        </authorList>
    </citation>
    <scope>NUCLEOTIDE SEQUENCE [LARGE SCALE GENOMIC DNA]</scope>
    <source>
        <strain evidence="2">cv. Hass</strain>
    </source>
</reference>
<accession>A0ACC2L778</accession>
<gene>
    <name evidence="1" type="ORF">MRB53_022607</name>
</gene>
<keyword evidence="2" id="KW-1185">Reference proteome</keyword>
<dbReference type="EMBL" id="CM056815">
    <property type="protein sequence ID" value="KAJ8629284.1"/>
    <property type="molecule type" value="Genomic_DNA"/>
</dbReference>
<name>A0ACC2L778_PERAE</name>
<evidence type="ECO:0000313" key="2">
    <source>
        <dbReference type="Proteomes" id="UP001234297"/>
    </source>
</evidence>
<protein>
    <submittedName>
        <fullName evidence="1">Uncharacterized protein</fullName>
    </submittedName>
</protein>
<organism evidence="1 2">
    <name type="scientific">Persea americana</name>
    <name type="common">Avocado</name>
    <dbReference type="NCBI Taxonomy" id="3435"/>
    <lineage>
        <taxon>Eukaryota</taxon>
        <taxon>Viridiplantae</taxon>
        <taxon>Streptophyta</taxon>
        <taxon>Embryophyta</taxon>
        <taxon>Tracheophyta</taxon>
        <taxon>Spermatophyta</taxon>
        <taxon>Magnoliopsida</taxon>
        <taxon>Magnoliidae</taxon>
        <taxon>Laurales</taxon>
        <taxon>Lauraceae</taxon>
        <taxon>Persea</taxon>
    </lineage>
</organism>
<evidence type="ECO:0000313" key="1">
    <source>
        <dbReference type="EMBL" id="KAJ8629284.1"/>
    </source>
</evidence>
<comment type="caution">
    <text evidence="1">The sequence shown here is derived from an EMBL/GenBank/DDBJ whole genome shotgun (WGS) entry which is preliminary data.</text>
</comment>
<dbReference type="Proteomes" id="UP001234297">
    <property type="component" value="Chromosome 7"/>
</dbReference>